<dbReference type="SUPFAM" id="SSF50630">
    <property type="entry name" value="Acid proteases"/>
    <property type="match status" value="1"/>
</dbReference>
<gene>
    <name evidence="12" type="ORF">FSB_LOCUS23789</name>
</gene>
<evidence type="ECO:0000256" key="1">
    <source>
        <dbReference type="ARBA" id="ARBA00012493"/>
    </source>
</evidence>
<keyword evidence="7" id="KW-0695">RNA-directed DNA polymerase</keyword>
<dbReference type="PANTHER" id="PTHR48475">
    <property type="entry name" value="RIBONUCLEASE H"/>
    <property type="match status" value="1"/>
</dbReference>
<dbReference type="CDD" id="cd01647">
    <property type="entry name" value="RT_LTR"/>
    <property type="match status" value="1"/>
</dbReference>
<feature type="domain" description="G-patch" evidence="9">
    <location>
        <begin position="594"/>
        <end position="640"/>
    </location>
</feature>
<dbReference type="InterPro" id="IPR036397">
    <property type="entry name" value="RNaseH_sf"/>
</dbReference>
<dbReference type="GO" id="GO:0003676">
    <property type="term" value="F:nucleic acid binding"/>
    <property type="evidence" value="ECO:0007669"/>
    <property type="project" value="InterPro"/>
</dbReference>
<dbReference type="Pfam" id="PF13456">
    <property type="entry name" value="RVT_3"/>
    <property type="match status" value="1"/>
</dbReference>
<keyword evidence="8" id="KW-0233">DNA recombination</keyword>
<accession>A0A2N9FZA7</accession>
<evidence type="ECO:0000256" key="6">
    <source>
        <dbReference type="ARBA" id="ARBA00022801"/>
    </source>
</evidence>
<dbReference type="GO" id="GO:0006310">
    <property type="term" value="P:DNA recombination"/>
    <property type="evidence" value="ECO:0007669"/>
    <property type="project" value="UniProtKB-KW"/>
</dbReference>
<dbReference type="Pfam" id="PF00078">
    <property type="entry name" value="RVT_1"/>
    <property type="match status" value="1"/>
</dbReference>
<dbReference type="GO" id="GO:0003964">
    <property type="term" value="F:RNA-directed DNA polymerase activity"/>
    <property type="evidence" value="ECO:0007669"/>
    <property type="project" value="UniProtKB-KW"/>
</dbReference>
<dbReference type="InterPro" id="IPR041373">
    <property type="entry name" value="RT_RNaseH"/>
</dbReference>
<organism evidence="12">
    <name type="scientific">Fagus sylvatica</name>
    <name type="common">Beechnut</name>
    <dbReference type="NCBI Taxonomy" id="28930"/>
    <lineage>
        <taxon>Eukaryota</taxon>
        <taxon>Viridiplantae</taxon>
        <taxon>Streptophyta</taxon>
        <taxon>Embryophyta</taxon>
        <taxon>Tracheophyta</taxon>
        <taxon>Spermatophyta</taxon>
        <taxon>Magnoliopsida</taxon>
        <taxon>eudicotyledons</taxon>
        <taxon>Gunneridae</taxon>
        <taxon>Pentapetalae</taxon>
        <taxon>rosids</taxon>
        <taxon>fabids</taxon>
        <taxon>Fagales</taxon>
        <taxon>Fagaceae</taxon>
        <taxon>Fagus</taxon>
    </lineage>
</organism>
<dbReference type="Gene3D" id="2.40.70.10">
    <property type="entry name" value="Acid Proteases"/>
    <property type="match status" value="1"/>
</dbReference>
<dbReference type="PROSITE" id="PS50174">
    <property type="entry name" value="G_PATCH"/>
    <property type="match status" value="1"/>
</dbReference>
<dbReference type="InterPro" id="IPR012337">
    <property type="entry name" value="RNaseH-like_sf"/>
</dbReference>
<dbReference type="InterPro" id="IPR043502">
    <property type="entry name" value="DNA/RNA_pol_sf"/>
</dbReference>
<evidence type="ECO:0000259" key="9">
    <source>
        <dbReference type="PROSITE" id="PS50174"/>
    </source>
</evidence>
<feature type="domain" description="Integrase catalytic" evidence="11">
    <location>
        <begin position="1658"/>
        <end position="1819"/>
    </location>
</feature>
<dbReference type="Gene3D" id="3.30.70.270">
    <property type="match status" value="2"/>
</dbReference>
<dbReference type="CDD" id="cd09279">
    <property type="entry name" value="RNase_HI_like"/>
    <property type="match status" value="1"/>
</dbReference>
<dbReference type="GO" id="GO:0004523">
    <property type="term" value="F:RNA-DNA hybrid ribonuclease activity"/>
    <property type="evidence" value="ECO:0007669"/>
    <property type="project" value="InterPro"/>
</dbReference>
<dbReference type="Pfam" id="PF01585">
    <property type="entry name" value="G-patch"/>
    <property type="match status" value="1"/>
</dbReference>
<evidence type="ECO:0000259" key="11">
    <source>
        <dbReference type="PROSITE" id="PS50994"/>
    </source>
</evidence>
<evidence type="ECO:0000256" key="8">
    <source>
        <dbReference type="ARBA" id="ARBA00023172"/>
    </source>
</evidence>
<dbReference type="InterPro" id="IPR000477">
    <property type="entry name" value="RT_dom"/>
</dbReference>
<dbReference type="Gene3D" id="3.30.420.10">
    <property type="entry name" value="Ribonuclease H-like superfamily/Ribonuclease H"/>
    <property type="match status" value="2"/>
</dbReference>
<dbReference type="Pfam" id="PF17917">
    <property type="entry name" value="RT_RNaseH"/>
    <property type="match status" value="1"/>
</dbReference>
<protein>
    <recommendedName>
        <fullName evidence="1">RNA-directed DNA polymerase</fullName>
        <ecNumber evidence="1">2.7.7.49</ecNumber>
    </recommendedName>
</protein>
<dbReference type="PROSITE" id="PS50879">
    <property type="entry name" value="RNASE_H_1"/>
    <property type="match status" value="1"/>
</dbReference>
<keyword evidence="4" id="KW-0540">Nuclease</keyword>
<dbReference type="InterPro" id="IPR021109">
    <property type="entry name" value="Peptidase_aspartic_dom_sf"/>
</dbReference>
<evidence type="ECO:0000256" key="7">
    <source>
        <dbReference type="ARBA" id="ARBA00022918"/>
    </source>
</evidence>
<keyword evidence="5" id="KW-0255">Endonuclease</keyword>
<dbReference type="Gene3D" id="3.10.10.10">
    <property type="entry name" value="HIV Type 1 Reverse Transcriptase, subunit A, domain 1"/>
    <property type="match status" value="2"/>
</dbReference>
<sequence>MAEGSKQTPRIGGSGGGIRNQLRLYQLQEGQPSTFLGRPGQSLGSSNHCQFPVPQLYTLLIKKKMITPVGQRTRIGPPAQPKDYNKDLTCEYHQGEVGHTVENCRVLRHRIQDLLDQGVLKFRIEGVINTIGAEKDERRHQKSQQKQARASIIPGLETTTYKVAKSSRRKSPGLITKGLIRRRGEQPERDCMTIDQLRLSPYEKTNFQARMERIKEDFQEFLVIQYTTKEKVVLQTASVSAVQSSEKVPSVVIQVPQPFLYHDNKRVPWNYGMKIISTREGKPKVEEEVVGNLTSGLGGITRSSRCYTPEELEKRRKEIGKMVEDPAKTKVAEDEAADFLRIIKSSEYSVVKQLSKMPSHISVLALLLASESHRKALLKVLNEAYVPEDITRPSFENMVTSILVTNQLTFSDDELPPEGRGHAKALYISVKTNDRIVSRVLIDNGSALNVCPLSTLEKLDIDPTRVRVNSMIVRAFDGTRREVLGEIDLPVEVGPQVYNINFQVLKIDSPYNLLLGRPWLHTAGAVPSSLHQKMKLIIGNQLVTILAEEPISIYNDGEIPYIDGCASEEASFHSFEFVTVIHRVAAVEPRLSRARIMVAKEFVKAGFQPGQGLGCANQGRTTIVTLEGNKDRYGLGYIPTRKDRQIAYEARRQRAAAKLRGEKWPEKKMVIPPHPHHLPRISNVSRDLTAFPIHPDQHEEIDLEGLLDDEDLKGYRMEEETSAEDLGEDANLPNLFPRLATSRGLETLRFKMFCENEDPESHLQRYRRKMALYTDDETLVISMFHESLPECAVTWFYQLKNITCWEDLVRAFLDQYRHNLKPSPSNITTTTAEEEYAGPMVEGLSIHAITGEEDSTTTPPTRHCQQGEEAKMWTCVPLLQRVSSSNEITRKTSNDPHVSKIDNKTNCSLDNIDNSDEEIELPNDILEALERQDEGSKPNIEELEIINLADEGEEPREIKIGTRCTTEQKEALIALLREFHEIFAWSYQDMPGLDTDIVVHKIPLKLECKPVKQALRRMKPEVILKIKEEVEKQLKAGFLSTVTYSDWVANIVPVPKKDGKQRMPCSHLWTDSQGTIRSKWSEEDKSKTAFVTHWGTFVYDVMPFGLKNAGATYQRAMVTLFHDMIHHEIEVYVDDMIAKSRTAQDHLTDLHKLFQRLKKYQLRLNPNKCAFGVTSGKLLGFIVSGRGIEIDPAKVQAIRSMPAPKTEKEIRSFLGRINYIARFIAQLTATCEPLFKLLRKDAVPSFYTSQSKKHPWAACWDNKTRPGRKSKQSYYLSKKFTEPETRYLLVEKTCCALAWASKKLRQYMLYYTTWLVSRMDPIKYIFEKPALTGKIARWQVLLSKFDILFVARKAIKGQAIADYLADYPSEQLELMDSEFPDEDVMTVDEDNHGRWKLYFDGAANAVGSGIGAVLVSPKGQQTPIAVKLGFDCTNNMTEYEACIVGLQAALEFGAYELEVFGDSLLIVSQTNGEWQARDPKLIPYQRYISRLVPKFKYVTFTYTPRAHNHFADALATLASLIKLVEGDDVRPLRIETRDIPAYCVCVEECMNVEAEIDNKPWYYDIKRFIQDREYPPRATENEKKYIRRMAFQFFLSGEVLYKRTHDATLLRCVDAEEANRLIQEMHAGLMGAHANGPFLARKIMRAGYYLVDNGEGLHQTCPDVPQMPDVSEQQECTSPISSHYGLAVAVLSLGNGCDRRVPSRMLLKSQVTRFVKNNIICRYGMPEMLITDNASNLNNRMMDQLCQQFKIQHHNSAPYRPKMNGAVEAANKNVKKILSKMTETHKDWHEHLPYALCAYRTSVRTSVGATPYSLVYGMEAVLPVEVEIPSLRILSQTQLEEAEWAQARYEQLNFIDEKRLAALCHGQLYQRRIERAYNKKARPRTFQPGDLVLKKRNMALSDPRGKFAPSYEGPYVVKKAFSGGANHSS</sequence>
<evidence type="ECO:0000256" key="5">
    <source>
        <dbReference type="ARBA" id="ARBA00022759"/>
    </source>
</evidence>
<dbReference type="SUPFAM" id="SSF56672">
    <property type="entry name" value="DNA/RNA polymerases"/>
    <property type="match status" value="1"/>
</dbReference>
<proteinExistence type="predicted"/>
<dbReference type="InterPro" id="IPR002156">
    <property type="entry name" value="RNaseH_domain"/>
</dbReference>
<dbReference type="EMBL" id="OIVN01001616">
    <property type="protein sequence ID" value="SPC95907.1"/>
    <property type="molecule type" value="Genomic_DNA"/>
</dbReference>
<dbReference type="InterPro" id="IPR043128">
    <property type="entry name" value="Rev_trsase/Diguanyl_cyclase"/>
</dbReference>
<reference evidence="12" key="1">
    <citation type="submission" date="2018-02" db="EMBL/GenBank/DDBJ databases">
        <authorList>
            <person name="Cohen D.B."/>
            <person name="Kent A.D."/>
        </authorList>
    </citation>
    <scope>NUCLEOTIDE SEQUENCE</scope>
</reference>
<evidence type="ECO:0000259" key="10">
    <source>
        <dbReference type="PROSITE" id="PS50879"/>
    </source>
</evidence>
<dbReference type="GO" id="GO:0015074">
    <property type="term" value="P:DNA integration"/>
    <property type="evidence" value="ECO:0007669"/>
    <property type="project" value="InterPro"/>
</dbReference>
<keyword evidence="3" id="KW-0548">Nucleotidyltransferase</keyword>
<dbReference type="InterPro" id="IPR001584">
    <property type="entry name" value="Integrase_cat-core"/>
</dbReference>
<evidence type="ECO:0000256" key="4">
    <source>
        <dbReference type="ARBA" id="ARBA00022722"/>
    </source>
</evidence>
<keyword evidence="2" id="KW-0808">Transferase</keyword>
<dbReference type="PROSITE" id="PS50994">
    <property type="entry name" value="INTEGRASE"/>
    <property type="match status" value="1"/>
</dbReference>
<feature type="domain" description="RNase H type-1" evidence="10">
    <location>
        <begin position="1391"/>
        <end position="1520"/>
    </location>
</feature>
<name>A0A2N9FZA7_FAGSY</name>
<dbReference type="SUPFAM" id="SSF53098">
    <property type="entry name" value="Ribonuclease H-like"/>
    <property type="match status" value="2"/>
</dbReference>
<keyword evidence="6" id="KW-0378">Hydrolase</keyword>
<dbReference type="InterPro" id="IPR000467">
    <property type="entry name" value="G_patch_dom"/>
</dbReference>
<evidence type="ECO:0000256" key="3">
    <source>
        <dbReference type="ARBA" id="ARBA00022695"/>
    </source>
</evidence>
<dbReference type="EC" id="2.7.7.49" evidence="1"/>
<evidence type="ECO:0000256" key="2">
    <source>
        <dbReference type="ARBA" id="ARBA00022679"/>
    </source>
</evidence>
<dbReference type="PANTHER" id="PTHR48475:SF1">
    <property type="entry name" value="RNASE H TYPE-1 DOMAIN-CONTAINING PROTEIN"/>
    <property type="match status" value="1"/>
</dbReference>
<dbReference type="CDD" id="cd00303">
    <property type="entry name" value="retropepsin_like"/>
    <property type="match status" value="1"/>
</dbReference>
<evidence type="ECO:0000313" key="12">
    <source>
        <dbReference type="EMBL" id="SPC95907.1"/>
    </source>
</evidence>